<dbReference type="AlphaFoldDB" id="A0A1I7NQA1"/>
<protein>
    <submittedName>
        <fullName evidence="2">Uncharacterized protein</fullName>
    </submittedName>
</protein>
<evidence type="ECO:0000313" key="3">
    <source>
        <dbReference type="Proteomes" id="UP000199423"/>
    </source>
</evidence>
<organism evidence="2 3">
    <name type="scientific">Hyphomicrobium facile</name>
    <dbReference type="NCBI Taxonomy" id="51670"/>
    <lineage>
        <taxon>Bacteria</taxon>
        <taxon>Pseudomonadati</taxon>
        <taxon>Pseudomonadota</taxon>
        <taxon>Alphaproteobacteria</taxon>
        <taxon>Hyphomicrobiales</taxon>
        <taxon>Hyphomicrobiaceae</taxon>
        <taxon>Hyphomicrobium</taxon>
    </lineage>
</organism>
<dbReference type="OrthoDB" id="7933104at2"/>
<evidence type="ECO:0000313" key="2">
    <source>
        <dbReference type="EMBL" id="SFV36768.1"/>
    </source>
</evidence>
<dbReference type="Proteomes" id="UP000199423">
    <property type="component" value="Unassembled WGS sequence"/>
</dbReference>
<gene>
    <name evidence="2" type="ORF">SAMN04488557_2750</name>
</gene>
<dbReference type="STRING" id="51670.SAMN04488557_2750"/>
<name>A0A1I7NQA1_9HYPH</name>
<sequence>MRTAARMMWAVIAVAGAAMTAAPAEAKDCFKKAAEGVALTEQLAHFQVDAALLQATDWSIYFTWVSGNGTPGYSFGPRRYKCSAGTIGWQCKGEATLCKL</sequence>
<reference evidence="3" key="1">
    <citation type="submission" date="2016-10" db="EMBL/GenBank/DDBJ databases">
        <authorList>
            <person name="Varghese N."/>
            <person name="Submissions S."/>
        </authorList>
    </citation>
    <scope>NUCLEOTIDE SEQUENCE [LARGE SCALE GENOMIC DNA]</scope>
    <source>
        <strain evidence="3">DSM 1565</strain>
    </source>
</reference>
<feature type="chain" id="PRO_5011648326" evidence="1">
    <location>
        <begin position="27"/>
        <end position="100"/>
    </location>
</feature>
<keyword evidence="1" id="KW-0732">Signal</keyword>
<feature type="signal peptide" evidence="1">
    <location>
        <begin position="1"/>
        <end position="26"/>
    </location>
</feature>
<keyword evidence="3" id="KW-1185">Reference proteome</keyword>
<proteinExistence type="predicted"/>
<evidence type="ECO:0000256" key="1">
    <source>
        <dbReference type="SAM" id="SignalP"/>
    </source>
</evidence>
<dbReference type="EMBL" id="FPCH01000003">
    <property type="protein sequence ID" value="SFV36768.1"/>
    <property type="molecule type" value="Genomic_DNA"/>
</dbReference>
<accession>A0A1I7NQA1</accession>
<dbReference type="RefSeq" id="WP_092868321.1">
    <property type="nucleotide sequence ID" value="NZ_FPCH01000003.1"/>
</dbReference>